<dbReference type="GO" id="GO:0034472">
    <property type="term" value="P:snRNA 3'-end processing"/>
    <property type="evidence" value="ECO:0000318"/>
    <property type="project" value="GO_Central"/>
</dbReference>
<dbReference type="Gene3D" id="3.40.50.410">
    <property type="entry name" value="von Willebrand factor, type A domain"/>
    <property type="match status" value="1"/>
</dbReference>
<dbReference type="GO" id="GO:0032039">
    <property type="term" value="C:integrator complex"/>
    <property type="evidence" value="ECO:0000318"/>
    <property type="project" value="GO_Central"/>
</dbReference>
<dbReference type="FunFam" id="3.40.50.410:FF:000010">
    <property type="entry name" value="Integrator complex subunit 6 like"/>
    <property type="match status" value="1"/>
</dbReference>
<reference evidence="3 4" key="1">
    <citation type="journal article" date="2007" name="Science">
        <title>Sea anemone genome reveals ancestral eumetazoan gene repertoire and genomic organization.</title>
        <authorList>
            <person name="Putnam N.H."/>
            <person name="Srivastava M."/>
            <person name="Hellsten U."/>
            <person name="Dirks B."/>
            <person name="Chapman J."/>
            <person name="Salamov A."/>
            <person name="Terry A."/>
            <person name="Shapiro H."/>
            <person name="Lindquist E."/>
            <person name="Kapitonov V.V."/>
            <person name="Jurka J."/>
            <person name="Genikhovich G."/>
            <person name="Grigoriev I.V."/>
            <person name="Lucas S.M."/>
            <person name="Steele R.E."/>
            <person name="Finnerty J.R."/>
            <person name="Technau U."/>
            <person name="Martindale M.Q."/>
            <person name="Rokhsar D.S."/>
        </authorList>
    </citation>
    <scope>NUCLEOTIDE SEQUENCE [LARGE SCALE GENOMIC DNA]</scope>
    <source>
        <strain evidence="4">CH2 X CH6</strain>
    </source>
</reference>
<feature type="region of interest" description="Disordered" evidence="1">
    <location>
        <begin position="643"/>
        <end position="666"/>
    </location>
</feature>
<dbReference type="AlphaFoldDB" id="A7SQG0"/>
<gene>
    <name evidence="3" type="ORF">NEMVEDRAFT_v1g10278</name>
</gene>
<dbReference type="Pfam" id="PF13519">
    <property type="entry name" value="VWA_2"/>
    <property type="match status" value="1"/>
</dbReference>
<evidence type="ECO:0000313" key="4">
    <source>
        <dbReference type="Proteomes" id="UP000001593"/>
    </source>
</evidence>
<dbReference type="InterPro" id="IPR057413">
    <property type="entry name" value="Beta-barrel_INTS6"/>
</dbReference>
<dbReference type="InterPro" id="IPR051113">
    <property type="entry name" value="Integrator_subunit6"/>
</dbReference>
<accession>A7SQG0</accession>
<dbReference type="PhylomeDB" id="A7SQG0"/>
<name>A7SQG0_NEMVE</name>
<proteinExistence type="predicted"/>
<evidence type="ECO:0000259" key="2">
    <source>
        <dbReference type="PROSITE" id="PS50234"/>
    </source>
</evidence>
<dbReference type="InterPro" id="IPR036465">
    <property type="entry name" value="vWFA_dom_sf"/>
</dbReference>
<dbReference type="PANTHER" id="PTHR12957">
    <property type="entry name" value="DEAD/H BOX POLYPEPTIDE 26/DICE1-RELATED"/>
    <property type="match status" value="1"/>
</dbReference>
<feature type="domain" description="VWFA" evidence="2">
    <location>
        <begin position="3"/>
        <end position="131"/>
    </location>
</feature>
<organism evidence="3 4">
    <name type="scientific">Nematostella vectensis</name>
    <name type="common">Starlet sea anemone</name>
    <dbReference type="NCBI Taxonomy" id="45351"/>
    <lineage>
        <taxon>Eukaryota</taxon>
        <taxon>Metazoa</taxon>
        <taxon>Cnidaria</taxon>
        <taxon>Anthozoa</taxon>
        <taxon>Hexacorallia</taxon>
        <taxon>Actiniaria</taxon>
        <taxon>Edwardsiidae</taxon>
        <taxon>Nematostella</taxon>
    </lineage>
</organism>
<dbReference type="PANTHER" id="PTHR12957:SF2">
    <property type="entry name" value="INTEGRATOR COMPLEX SUBUNIT 6"/>
    <property type="match status" value="1"/>
</dbReference>
<dbReference type="CDD" id="cd00198">
    <property type="entry name" value="vWFA"/>
    <property type="match status" value="1"/>
</dbReference>
<dbReference type="InterPro" id="IPR002035">
    <property type="entry name" value="VWF_A"/>
</dbReference>
<evidence type="ECO:0000256" key="1">
    <source>
        <dbReference type="SAM" id="MobiDB-lite"/>
    </source>
</evidence>
<dbReference type="InParanoid" id="A7SQG0"/>
<sequence>MVILVFVVDTSASMNQRTSLGTTLLDVAKNAVETFIKIRQRDQSSRNDRYMLVTLDEPPASIKAGWRENQAIFMNELRNLQATGLSKLGTALKESFDLLNLYRLHSGIDSYGMGRNPFFLDPAMVICITDGGRFSTQAEVEEELHLPMHSNLPGSELTKEPFRWDQRLFGLILRMAGCRGNSQAKPGMPASSVTTESAIGAMCEVTGGKCYKCSSSKSLNQALESVAQKVQFGIVVNFEKIGGPEAPPPPVMSDSEYNVHRTTPPVMSDTWTSCCRMIYVKTNPKLNTPVGFWPIPESFWPDLSLATLPSRDSHPSVYFSCVDTEPLVLDNLPFDKYELEPSPLTQYILERKSPSSCWQTFICNSGRRNGENSQLGAPFGYLKASSNLLTVNLFIMPYNYPTLFPLIDELVKVHKMKPVPRWKQAFEAYLDATPCYYAGPLRNAFKRMGLPISLIPDHIDGSLSATILNYLKKIKQQGKIEAERMVVLVTQNLSRENVGRVQPRYAINVVYLSKLFKKKPKRREIPQRYISSETEKRLSWSCAVLVYNLTSKSYKNPFDITRKELLDQLSRMRINFFHMAATSTRLQDEDNRHTVAIADMGNYQEVLRQGNQLRELDPGQNRVHMFGNPFKLAKDQRVMVDEADVNEAMAGPPSRKRQNDSRPGSP</sequence>
<evidence type="ECO:0000313" key="3">
    <source>
        <dbReference type="EMBL" id="EDO34072.1"/>
    </source>
</evidence>
<dbReference type="Pfam" id="PF25462">
    <property type="entry name" value="Beta-barrel_INTS6"/>
    <property type="match status" value="1"/>
</dbReference>
<dbReference type="SUPFAM" id="SSF53300">
    <property type="entry name" value="vWA-like"/>
    <property type="match status" value="1"/>
</dbReference>
<protein>
    <recommendedName>
        <fullName evidence="2">VWFA domain-containing protein</fullName>
    </recommendedName>
</protein>
<dbReference type="STRING" id="45351.A7SQG0"/>
<feature type="non-terminal residue" evidence="3">
    <location>
        <position position="1"/>
    </location>
</feature>
<dbReference type="eggNOG" id="KOG3768">
    <property type="taxonomic scope" value="Eukaryota"/>
</dbReference>
<dbReference type="PROSITE" id="PS50234">
    <property type="entry name" value="VWFA"/>
    <property type="match status" value="1"/>
</dbReference>
<dbReference type="FunCoup" id="A7SQG0">
    <property type="interactions" value="333"/>
</dbReference>
<dbReference type="Proteomes" id="UP000001593">
    <property type="component" value="Unassembled WGS sequence"/>
</dbReference>
<dbReference type="OMA" id="AFWPDST"/>
<dbReference type="HOGENOM" id="CLU_006789_0_0_1"/>
<keyword evidence="4" id="KW-1185">Reference proteome</keyword>
<dbReference type="EMBL" id="DS469745">
    <property type="protein sequence ID" value="EDO34072.1"/>
    <property type="molecule type" value="Genomic_DNA"/>
</dbReference>